<evidence type="ECO:0000313" key="3">
    <source>
        <dbReference type="EMBL" id="SDF43962.1"/>
    </source>
</evidence>
<dbReference type="InterPro" id="IPR025411">
    <property type="entry name" value="DUF4136"/>
</dbReference>
<accession>A0A1G7L334</accession>
<protein>
    <recommendedName>
        <fullName evidence="2">DUF4136 domain-containing protein</fullName>
    </recommendedName>
</protein>
<dbReference type="Pfam" id="PF13590">
    <property type="entry name" value="DUF4136"/>
    <property type="match status" value="1"/>
</dbReference>
<proteinExistence type="predicted"/>
<keyword evidence="4" id="KW-1185">Reference proteome</keyword>
<name>A0A1G7L334_9BACT</name>
<evidence type="ECO:0000259" key="2">
    <source>
        <dbReference type="Pfam" id="PF13590"/>
    </source>
</evidence>
<keyword evidence="1" id="KW-0732">Signal</keyword>
<feature type="domain" description="DUF4136" evidence="2">
    <location>
        <begin position="26"/>
        <end position="167"/>
    </location>
</feature>
<sequence>MKTMLARTLLLFALSSTVAASAQKTSVDYDHSTNFSSYHTYSWGQVKTVDSIWADRIKNSVDQQLQAKGWTKVADGGDVAVAALGQARNQQEEQTFYSGGGWGWGPGVATTSTYNTRQGTLVIAMFDTKTKKLIWRGVSDGDLSGKPEKNIDKLNKSIAKFFKVFPPSK</sequence>
<gene>
    <name evidence="3" type="ORF">SAMN05444167_2411</name>
</gene>
<dbReference type="RefSeq" id="WP_172838254.1">
    <property type="nucleotide sequence ID" value="NZ_LT629690.1"/>
</dbReference>
<dbReference type="Gene3D" id="3.30.160.670">
    <property type="match status" value="1"/>
</dbReference>
<reference evidence="3 4" key="1">
    <citation type="submission" date="2016-10" db="EMBL/GenBank/DDBJ databases">
        <authorList>
            <person name="de Groot N.N."/>
        </authorList>
    </citation>
    <scope>NUCLEOTIDE SEQUENCE [LARGE SCALE GENOMIC DNA]</scope>
    <source>
        <strain evidence="3 4">GAS232</strain>
    </source>
</reference>
<dbReference type="Proteomes" id="UP000182427">
    <property type="component" value="Chromosome I"/>
</dbReference>
<dbReference type="AlphaFoldDB" id="A0A1G7L334"/>
<evidence type="ECO:0000256" key="1">
    <source>
        <dbReference type="SAM" id="SignalP"/>
    </source>
</evidence>
<dbReference type="EMBL" id="LT629690">
    <property type="protein sequence ID" value="SDF43962.1"/>
    <property type="molecule type" value="Genomic_DNA"/>
</dbReference>
<feature type="signal peptide" evidence="1">
    <location>
        <begin position="1"/>
        <end position="20"/>
    </location>
</feature>
<feature type="chain" id="PRO_5009241758" description="DUF4136 domain-containing protein" evidence="1">
    <location>
        <begin position="21"/>
        <end position="169"/>
    </location>
</feature>
<evidence type="ECO:0000313" key="4">
    <source>
        <dbReference type="Proteomes" id="UP000182427"/>
    </source>
</evidence>
<organism evidence="3 4">
    <name type="scientific">Terriglobus roseus</name>
    <dbReference type="NCBI Taxonomy" id="392734"/>
    <lineage>
        <taxon>Bacteria</taxon>
        <taxon>Pseudomonadati</taxon>
        <taxon>Acidobacteriota</taxon>
        <taxon>Terriglobia</taxon>
        <taxon>Terriglobales</taxon>
        <taxon>Acidobacteriaceae</taxon>
        <taxon>Terriglobus</taxon>
    </lineage>
</organism>